<dbReference type="GO" id="GO:0005524">
    <property type="term" value="F:ATP binding"/>
    <property type="evidence" value="ECO:0007669"/>
    <property type="project" value="UniProtKB-KW"/>
</dbReference>
<dbReference type="FunFam" id="3.40.50.300:FF:000793">
    <property type="entry name" value="Structural maintenance of chromosomes protein 5"/>
    <property type="match status" value="1"/>
</dbReference>
<dbReference type="OrthoDB" id="10254973at2759"/>
<evidence type="ECO:0000256" key="6">
    <source>
        <dbReference type="ARBA" id="ARBA00022741"/>
    </source>
</evidence>
<evidence type="ECO:0000313" key="14">
    <source>
        <dbReference type="EMBL" id="CAH1254415.1"/>
    </source>
</evidence>
<accession>A0A8J9ZGV2</accession>
<dbReference type="EMBL" id="OV696687">
    <property type="protein sequence ID" value="CAH1254415.1"/>
    <property type="molecule type" value="Genomic_DNA"/>
</dbReference>
<keyword evidence="7" id="KW-0067">ATP-binding</keyword>
<evidence type="ECO:0000256" key="11">
    <source>
        <dbReference type="SAM" id="Coils"/>
    </source>
</evidence>
<dbReference type="Pfam" id="PF02463">
    <property type="entry name" value="SMC_N"/>
    <property type="match status" value="1"/>
</dbReference>
<comment type="subunit">
    <text evidence="10">Forms a heterodimer with smc6. Component of the SMC5-SMC6 complex which consists at least of smc5, smc6, nsmce2, nsmce1 and nsmce4a.</text>
</comment>
<evidence type="ECO:0000256" key="1">
    <source>
        <dbReference type="ARBA" id="ARBA00004123"/>
    </source>
</evidence>
<sequence>MPGCRHFAGSLKMADRKGKSREKTTSSRRSQGNGAVPDSQPAPMPVASSDGFVRGAIVRIKMINFFTYDACEFFPGCQLNVIIGPNGTGKSSIVCAMCLGLGGSTNLLGRAKEIGEYVKHGKETGYTELELHGGEDKDNVVIKRQIHRDNRSDWSLNGQHATLKKVQETVASFNIQINNLCQFLPQDRVADFAKMDKYQLLENTEKAVGSPQMYEDHCRLKDFRRDERQLSNKLEEHRTHLERLKERNARLEQDVERYRERERHLAKIQVLEKKKPWAQMVENQKKFNAAKGKKTECTQRLREEQKKNAPRQKQADRARERAAKIDQDIKGKQNHIRQTTGQCKERSENLAQLQEDIADVQELIKEKKQQENDRVKMLNQLKRHLGALQNELQEVIETAQDVAPRINEIGTELRTISTDMRKLQTEKDRIKEERREMDRDIRRCKDEIRHLEDVRNQRLNLLRQKHRHTYDAVQWLRANRDKFKKNIYDPIMLIMNVPNRNYARYLEHHISYNDMRAFVCEDQEDMNKFLNEVRDNQKLKVNAVKAPTKPVSEFVPQKPIQQLRERYDFQHYLKDLFEAPEPVMAYLCQMYHLHDVPIGTENTKQNIERVLRESGVRCVYTPGTQYRVSKSRYTGEISSTNSSVREANLLNLSVDAEQRAQIERELTEALTNRDAGQEQYKELDKKEAELRLRDNSLRQEKKELSAKRDTKSRLEQQIKTKESRIKQYENDAVDLEAAETEAKEKIVAINDKRLKLAKELKAYIKKVLDHHKEKVELSIQHLLATAEVSRLETEQREWSEAERRLKQEAHIAEQEAKTAKDRYKRSIDVVKETIGLEQREDTGELSPPQHWIDAFNQYPTDDLDEIEAMINDTRARADLCFQTDPGVIQEYEKRQRDIAKLNREVDQQGNHLEGQRQEIKVVRERWLTPLQELVDRINYNFSRFMSMLECVGEVDLHAENEEDYDKYGVRIRVKFRNASQLHELNPYHQSGGERSVSTILYLMALQELTRCPFRVVDEINQGMDPTNERRVFDLVVGSACRENTSQYFLITPKLLPDLNFKDNMTVHCVFNGHWMLPTDKWDLKKFRKIRKKFKYAQEDD</sequence>
<dbReference type="AlphaFoldDB" id="A0A8J9ZGV2"/>
<feature type="compositionally biased region" description="Basic and acidic residues" evidence="12">
    <location>
        <begin position="13"/>
        <end position="25"/>
    </location>
</feature>
<feature type="coiled-coil region" evidence="11">
    <location>
        <begin position="336"/>
        <end position="454"/>
    </location>
</feature>
<comment type="similarity">
    <text evidence="3">Belongs to the SMC family. SMC5 subfamily.</text>
</comment>
<feature type="domain" description="RecF/RecN/SMC N-terminal" evidence="13">
    <location>
        <begin position="57"/>
        <end position="1051"/>
    </location>
</feature>
<dbReference type="GO" id="GO:0000724">
    <property type="term" value="P:double-strand break repair via homologous recombination"/>
    <property type="evidence" value="ECO:0007669"/>
    <property type="project" value="TreeGrafter"/>
</dbReference>
<feature type="region of interest" description="Disordered" evidence="12">
    <location>
        <begin position="1"/>
        <end position="46"/>
    </location>
</feature>
<evidence type="ECO:0000256" key="7">
    <source>
        <dbReference type="ARBA" id="ARBA00022840"/>
    </source>
</evidence>
<dbReference type="GO" id="GO:0005634">
    <property type="term" value="C:nucleus"/>
    <property type="evidence" value="ECO:0007669"/>
    <property type="project" value="UniProtKB-SubCell"/>
</dbReference>
<evidence type="ECO:0000256" key="3">
    <source>
        <dbReference type="ARBA" id="ARBA00010171"/>
    </source>
</evidence>
<feature type="coiled-coil region" evidence="11">
    <location>
        <begin position="220"/>
        <end position="268"/>
    </location>
</feature>
<evidence type="ECO:0000256" key="2">
    <source>
        <dbReference type="ARBA" id="ARBA00004286"/>
    </source>
</evidence>
<dbReference type="GO" id="GO:0030915">
    <property type="term" value="C:Smc5-Smc6 complex"/>
    <property type="evidence" value="ECO:0007669"/>
    <property type="project" value="TreeGrafter"/>
</dbReference>
<reference evidence="14" key="1">
    <citation type="submission" date="2022-01" db="EMBL/GenBank/DDBJ databases">
        <authorList>
            <person name="Braso-Vives M."/>
        </authorList>
    </citation>
    <scope>NUCLEOTIDE SEQUENCE</scope>
</reference>
<dbReference type="InterPro" id="IPR003395">
    <property type="entry name" value="RecF/RecN/SMC_N"/>
</dbReference>
<dbReference type="FunFam" id="3.40.50.300:FF:001301">
    <property type="entry name" value="Structural maintenance of chromosomes 5"/>
    <property type="match status" value="1"/>
</dbReference>
<keyword evidence="8 11" id="KW-0175">Coiled coil</keyword>
<dbReference type="GO" id="GO:0003697">
    <property type="term" value="F:single-stranded DNA binding"/>
    <property type="evidence" value="ECO:0007669"/>
    <property type="project" value="TreeGrafter"/>
</dbReference>
<feature type="coiled-coil region" evidence="11">
    <location>
        <begin position="788"/>
        <end position="822"/>
    </location>
</feature>
<comment type="subcellular location">
    <subcellularLocation>
        <location evidence="2">Chromosome</location>
    </subcellularLocation>
    <subcellularLocation>
        <location evidence="1">Nucleus</location>
    </subcellularLocation>
</comment>
<keyword evidence="6" id="KW-0547">Nucleotide-binding</keyword>
<protein>
    <recommendedName>
        <fullName evidence="4">Structural maintenance of chromosomes protein 5</fullName>
    </recommendedName>
</protein>
<proteinExistence type="inferred from homology"/>
<organism evidence="14 15">
    <name type="scientific">Branchiostoma lanceolatum</name>
    <name type="common">Common lancelet</name>
    <name type="synonym">Amphioxus lanceolatum</name>
    <dbReference type="NCBI Taxonomy" id="7740"/>
    <lineage>
        <taxon>Eukaryota</taxon>
        <taxon>Metazoa</taxon>
        <taxon>Chordata</taxon>
        <taxon>Cephalochordata</taxon>
        <taxon>Leptocardii</taxon>
        <taxon>Amphioxiformes</taxon>
        <taxon>Branchiostomatidae</taxon>
        <taxon>Branchiostoma</taxon>
    </lineage>
</organism>
<gene>
    <name evidence="14" type="primary">SMC5</name>
    <name evidence="14" type="ORF">BLAG_LOCUS13828</name>
</gene>
<evidence type="ECO:0000313" key="15">
    <source>
        <dbReference type="Proteomes" id="UP000838412"/>
    </source>
</evidence>
<keyword evidence="15" id="KW-1185">Reference proteome</keyword>
<evidence type="ECO:0000256" key="5">
    <source>
        <dbReference type="ARBA" id="ARBA00022454"/>
    </source>
</evidence>
<evidence type="ECO:0000256" key="10">
    <source>
        <dbReference type="ARBA" id="ARBA00063886"/>
    </source>
</evidence>
<feature type="coiled-coil region" evidence="11">
    <location>
        <begin position="659"/>
        <end position="745"/>
    </location>
</feature>
<evidence type="ECO:0000256" key="4">
    <source>
        <dbReference type="ARBA" id="ARBA00018687"/>
    </source>
</evidence>
<dbReference type="Gene3D" id="1.20.1480.30">
    <property type="entry name" value="Designed four-helix bundle protein"/>
    <property type="match status" value="1"/>
</dbReference>
<evidence type="ECO:0000256" key="9">
    <source>
        <dbReference type="ARBA" id="ARBA00023242"/>
    </source>
</evidence>
<dbReference type="InterPro" id="IPR027417">
    <property type="entry name" value="P-loop_NTPase"/>
</dbReference>
<dbReference type="Proteomes" id="UP000838412">
    <property type="component" value="Chromosome 2"/>
</dbReference>
<keyword evidence="5" id="KW-0158">Chromosome</keyword>
<dbReference type="Gene3D" id="3.40.50.300">
    <property type="entry name" value="P-loop containing nucleotide triphosphate hydrolases"/>
    <property type="match status" value="2"/>
</dbReference>
<dbReference type="PANTHER" id="PTHR45916">
    <property type="entry name" value="STRUCTURAL MAINTENANCE OF CHROMOSOMES PROTEIN 5"/>
    <property type="match status" value="1"/>
</dbReference>
<evidence type="ECO:0000256" key="8">
    <source>
        <dbReference type="ARBA" id="ARBA00023054"/>
    </source>
</evidence>
<name>A0A8J9ZGV2_BRALA</name>
<keyword evidence="9" id="KW-0539">Nucleus</keyword>
<evidence type="ECO:0000259" key="13">
    <source>
        <dbReference type="Pfam" id="PF02463"/>
    </source>
</evidence>
<dbReference type="SUPFAM" id="SSF52540">
    <property type="entry name" value="P-loop containing nucleoside triphosphate hydrolases"/>
    <property type="match status" value="2"/>
</dbReference>
<dbReference type="PANTHER" id="PTHR45916:SF1">
    <property type="entry name" value="STRUCTURAL MAINTENANCE OF CHROMOSOMES PROTEIN 5"/>
    <property type="match status" value="1"/>
</dbReference>
<evidence type="ECO:0000256" key="12">
    <source>
        <dbReference type="SAM" id="MobiDB-lite"/>
    </source>
</evidence>